<protein>
    <submittedName>
        <fullName evidence="1">Uncharacterized protein</fullName>
    </submittedName>
</protein>
<evidence type="ECO:0000313" key="2">
    <source>
        <dbReference type="Proteomes" id="UP000467322"/>
    </source>
</evidence>
<evidence type="ECO:0000313" key="1">
    <source>
        <dbReference type="EMBL" id="MZR15190.1"/>
    </source>
</evidence>
<accession>A0A845M4B7</accession>
<sequence length="115" mass="12675">MVSEQESQAREVAHIKQRIGSEIEAFDPTTAAAGIEDWNEATLADFRNALIEPNLIEVNLPGGITDFAYAVTRQKGPYRVLWLPWLDIFSLAVESRFGPVDINVHGDAIGCFSSV</sequence>
<gene>
    <name evidence="1" type="ORF">GQE99_19400</name>
</gene>
<dbReference type="RefSeq" id="WP_161353610.1">
    <property type="nucleotide sequence ID" value="NZ_WTUX01000022.1"/>
</dbReference>
<dbReference type="Proteomes" id="UP000467322">
    <property type="component" value="Unassembled WGS sequence"/>
</dbReference>
<dbReference type="EMBL" id="WTUX01000022">
    <property type="protein sequence ID" value="MZR15190.1"/>
    <property type="molecule type" value="Genomic_DNA"/>
</dbReference>
<dbReference type="AlphaFoldDB" id="A0A845M4B7"/>
<keyword evidence="2" id="KW-1185">Reference proteome</keyword>
<proteinExistence type="predicted"/>
<comment type="caution">
    <text evidence="1">The sequence shown here is derived from an EMBL/GenBank/DDBJ whole genome shotgun (WGS) entry which is preliminary data.</text>
</comment>
<reference evidence="1 2" key="1">
    <citation type="submission" date="2019-12" db="EMBL/GenBank/DDBJ databases">
        <title>Maritimibacter sp. nov. sp. isolated from sea sand.</title>
        <authorList>
            <person name="Kim J."/>
            <person name="Jeong S.E."/>
            <person name="Jung H.S."/>
            <person name="Jeon C.O."/>
        </authorList>
    </citation>
    <scope>NUCLEOTIDE SEQUENCE [LARGE SCALE GENOMIC DNA]</scope>
    <source>
        <strain evidence="1 2">DP07</strain>
    </source>
</reference>
<organism evidence="1 2">
    <name type="scientific">Maritimibacter harenae</name>
    <dbReference type="NCBI Taxonomy" id="2606218"/>
    <lineage>
        <taxon>Bacteria</taxon>
        <taxon>Pseudomonadati</taxon>
        <taxon>Pseudomonadota</taxon>
        <taxon>Alphaproteobacteria</taxon>
        <taxon>Rhodobacterales</taxon>
        <taxon>Roseobacteraceae</taxon>
        <taxon>Maritimibacter</taxon>
    </lineage>
</organism>
<name>A0A845M4B7_9RHOB</name>